<evidence type="ECO:0000313" key="2">
    <source>
        <dbReference type="EMBL" id="EHQ04402.1"/>
    </source>
</evidence>
<proteinExistence type="predicted"/>
<dbReference type="HOGENOM" id="CLU_139787_0_0_10"/>
<protein>
    <recommendedName>
        <fullName evidence="1">Lipocalin-like domain-containing protein</fullName>
    </recommendedName>
</protein>
<dbReference type="EMBL" id="JH594605">
    <property type="protein sequence ID" value="EHQ04402.1"/>
    <property type="molecule type" value="Genomic_DNA"/>
</dbReference>
<sequence length="145" mass="17165">MKNLVLIILLTTLITSCNQQTPEEKLINLNGYWEIEKVEFSKDSIKQFRMSENVDYFEIKDGVGFRKKVRPQYDGTYIVTEDAEKIEARIENDSLNLYYATPFDSWKETVLKASEDKMSIRSNQGFIYHYKRFKSLLNELNEEEI</sequence>
<dbReference type="STRING" id="865937.Gilli_0252"/>
<dbReference type="RefSeq" id="WP_006987294.1">
    <property type="nucleotide sequence ID" value="NZ_JH594605.1"/>
</dbReference>
<dbReference type="Pfam" id="PF13648">
    <property type="entry name" value="Lipocalin_4"/>
    <property type="match status" value="1"/>
</dbReference>
<feature type="domain" description="Lipocalin-like" evidence="1">
    <location>
        <begin position="29"/>
        <end position="120"/>
    </location>
</feature>
<gene>
    <name evidence="2" type="ORF">Gilli_0252</name>
</gene>
<evidence type="ECO:0000313" key="3">
    <source>
        <dbReference type="Proteomes" id="UP000003844"/>
    </source>
</evidence>
<dbReference type="OrthoDB" id="1143855at2"/>
<evidence type="ECO:0000259" key="1">
    <source>
        <dbReference type="Pfam" id="PF13648"/>
    </source>
</evidence>
<name>H2BR83_GILLR</name>
<keyword evidence="3" id="KW-1185">Reference proteome</keyword>
<dbReference type="PROSITE" id="PS51257">
    <property type="entry name" value="PROKAR_LIPOPROTEIN"/>
    <property type="match status" value="1"/>
</dbReference>
<dbReference type="Proteomes" id="UP000003844">
    <property type="component" value="Unassembled WGS sequence"/>
</dbReference>
<dbReference type="AlphaFoldDB" id="H2BR83"/>
<accession>H2BR83</accession>
<reference evidence="3" key="1">
    <citation type="journal article" date="2012" name="Stand. Genomic Sci.">
        <title>Genome sequence of the Antarctic rhodopsins-containing flavobacterium Gillisia limnaea type strain (R-8282(T)).</title>
        <authorList>
            <person name="Riedel T."/>
            <person name="Held B."/>
            <person name="Nolan M."/>
            <person name="Lucas S."/>
            <person name="Lapidus A."/>
            <person name="Tice H."/>
            <person name="Del Rio T.G."/>
            <person name="Cheng J.F."/>
            <person name="Han C."/>
            <person name="Tapia R."/>
            <person name="Goodwin L.A."/>
            <person name="Pitluck S."/>
            <person name="Liolios K."/>
            <person name="Mavromatis K."/>
            <person name="Pagani I."/>
            <person name="Ivanova N."/>
            <person name="Mikhailova N."/>
            <person name="Pati A."/>
            <person name="Chen A."/>
            <person name="Palaniappan K."/>
            <person name="Land M."/>
            <person name="Rohde M."/>
            <person name="Tindall B.J."/>
            <person name="Detter J.C."/>
            <person name="Goker M."/>
            <person name="Bristow J."/>
            <person name="Eisen J.A."/>
            <person name="Markowitz V."/>
            <person name="Hugenholtz P."/>
            <person name="Kyrpides N.C."/>
            <person name="Klenk H.P."/>
            <person name="Woyke T."/>
        </authorList>
    </citation>
    <scope>NUCLEOTIDE SEQUENCE [LARGE SCALE GENOMIC DNA]</scope>
    <source>
        <strain evidence="3">DSM 15749 / LMG 21470 / R-8282</strain>
    </source>
</reference>
<organism evidence="2 3">
    <name type="scientific">Gillisia limnaea (strain DSM 15749 / LMG 21470 / R-8282)</name>
    <dbReference type="NCBI Taxonomy" id="865937"/>
    <lineage>
        <taxon>Bacteria</taxon>
        <taxon>Pseudomonadati</taxon>
        <taxon>Bacteroidota</taxon>
        <taxon>Flavobacteriia</taxon>
        <taxon>Flavobacteriales</taxon>
        <taxon>Flavobacteriaceae</taxon>
        <taxon>Gillisia</taxon>
    </lineage>
</organism>
<dbReference type="InterPro" id="IPR024311">
    <property type="entry name" value="Lipocalin-like"/>
</dbReference>
<dbReference type="eggNOG" id="ENOG5032S0M">
    <property type="taxonomic scope" value="Bacteria"/>
</dbReference>